<gene>
    <name evidence="6" type="primary">LOC106171606</name>
</gene>
<keyword evidence="1" id="KW-0479">Metal-binding</keyword>
<dbReference type="Pfam" id="PF13499">
    <property type="entry name" value="EF-hand_7"/>
    <property type="match status" value="1"/>
</dbReference>
<dbReference type="PANTHER" id="PTHR10827:SF98">
    <property type="entry name" value="45 KDA CALCIUM-BINDING PROTEIN"/>
    <property type="match status" value="1"/>
</dbReference>
<evidence type="ECO:0000313" key="5">
    <source>
        <dbReference type="Proteomes" id="UP000085678"/>
    </source>
</evidence>
<evidence type="ECO:0000256" key="3">
    <source>
        <dbReference type="ARBA" id="ARBA00022837"/>
    </source>
</evidence>
<dbReference type="GO" id="GO:0005509">
    <property type="term" value="F:calcium ion binding"/>
    <property type="evidence" value="ECO:0007669"/>
    <property type="project" value="InterPro"/>
</dbReference>
<dbReference type="KEGG" id="lak:106171606"/>
<dbReference type="Proteomes" id="UP000085678">
    <property type="component" value="Unplaced"/>
</dbReference>
<evidence type="ECO:0000313" key="6">
    <source>
        <dbReference type="RefSeq" id="XP_013407491.1"/>
    </source>
</evidence>
<dbReference type="OrthoDB" id="427950at2759"/>
<dbReference type="AlphaFoldDB" id="A0A1S3JBC7"/>
<dbReference type="InParanoid" id="A0A1S3JBC7"/>
<dbReference type="SUPFAM" id="SSF47473">
    <property type="entry name" value="EF-hand"/>
    <property type="match status" value="1"/>
</dbReference>
<dbReference type="RefSeq" id="XP_013407491.1">
    <property type="nucleotide sequence ID" value="XM_013552037.1"/>
</dbReference>
<dbReference type="SMART" id="SM00054">
    <property type="entry name" value="EFh"/>
    <property type="match status" value="3"/>
</dbReference>
<dbReference type="InterPro" id="IPR018247">
    <property type="entry name" value="EF_Hand_1_Ca_BS"/>
</dbReference>
<feature type="domain" description="EF-hand" evidence="4">
    <location>
        <begin position="161"/>
        <end position="196"/>
    </location>
</feature>
<keyword evidence="2" id="KW-0677">Repeat</keyword>
<dbReference type="PROSITE" id="PS50222">
    <property type="entry name" value="EF_HAND_2"/>
    <property type="match status" value="2"/>
</dbReference>
<name>A0A1S3JBC7_LINAN</name>
<keyword evidence="3" id="KW-0106">Calcium</keyword>
<proteinExistence type="predicted"/>
<dbReference type="GeneID" id="106171606"/>
<evidence type="ECO:0000256" key="2">
    <source>
        <dbReference type="ARBA" id="ARBA00022737"/>
    </source>
</evidence>
<reference evidence="6" key="1">
    <citation type="submission" date="2025-08" db="UniProtKB">
        <authorList>
            <consortium name="RefSeq"/>
        </authorList>
    </citation>
    <scope>IDENTIFICATION</scope>
    <source>
        <tissue evidence="6">Gonads</tissue>
    </source>
</reference>
<keyword evidence="5" id="KW-1185">Reference proteome</keyword>
<evidence type="ECO:0000256" key="1">
    <source>
        <dbReference type="ARBA" id="ARBA00022723"/>
    </source>
</evidence>
<sequence>MAGRLFSRRILNGVFFRSFSMKGINLKKGPHDYPVPTGSDHWRRKIRTLFKSMDTDGDGYVTKKDFELSAHRLTSYLNLNEKKAKEVLKMRLLAWEVVSKGKHDDCSISEDEYVSSIYDACSAYSELFIKIIISECDFADANDDGFITRDEHKAFFYGRGVPVKHSADVFKVLDTDGDGILSREEFIQGAVDFVFSEDENSPYVHFIGPLV</sequence>
<dbReference type="STRING" id="7574.A0A1S3JBC7"/>
<feature type="domain" description="EF-hand" evidence="4">
    <location>
        <begin position="41"/>
        <end position="76"/>
    </location>
</feature>
<dbReference type="InterPro" id="IPR011992">
    <property type="entry name" value="EF-hand-dom_pair"/>
</dbReference>
<dbReference type="PROSITE" id="PS00018">
    <property type="entry name" value="EF_HAND_1"/>
    <property type="match status" value="2"/>
</dbReference>
<dbReference type="Gene3D" id="1.10.238.10">
    <property type="entry name" value="EF-hand"/>
    <property type="match status" value="1"/>
</dbReference>
<dbReference type="PANTHER" id="PTHR10827">
    <property type="entry name" value="RETICULOCALBIN"/>
    <property type="match status" value="1"/>
</dbReference>
<evidence type="ECO:0000259" key="4">
    <source>
        <dbReference type="PROSITE" id="PS50222"/>
    </source>
</evidence>
<organism evidence="5 6">
    <name type="scientific">Lingula anatina</name>
    <name type="common">Brachiopod</name>
    <name type="synonym">Lingula unguis</name>
    <dbReference type="NCBI Taxonomy" id="7574"/>
    <lineage>
        <taxon>Eukaryota</taxon>
        <taxon>Metazoa</taxon>
        <taxon>Spiralia</taxon>
        <taxon>Lophotrochozoa</taxon>
        <taxon>Brachiopoda</taxon>
        <taxon>Linguliformea</taxon>
        <taxon>Lingulata</taxon>
        <taxon>Lingulida</taxon>
        <taxon>Linguloidea</taxon>
        <taxon>Lingulidae</taxon>
        <taxon>Lingula</taxon>
    </lineage>
</organism>
<accession>A0A1S3JBC7</accession>
<dbReference type="Pfam" id="PF13202">
    <property type="entry name" value="EF-hand_5"/>
    <property type="match status" value="1"/>
</dbReference>
<protein>
    <submittedName>
        <fullName evidence="6">Sarcoplasmic calcium-binding protein</fullName>
    </submittedName>
</protein>
<dbReference type="InterPro" id="IPR002048">
    <property type="entry name" value="EF_hand_dom"/>
</dbReference>